<protein>
    <submittedName>
        <fullName evidence="1">Uncharacterized protein</fullName>
    </submittedName>
</protein>
<dbReference type="InterPro" id="IPR006311">
    <property type="entry name" value="TAT_signal"/>
</dbReference>
<accession>A0ABY7TM71</accession>
<keyword evidence="2" id="KW-1185">Reference proteome</keyword>
<sequence length="40" mass="3874">MTADSRTRFLIVTLGLAAGMASALAIKTGPLLGAAATLAG</sequence>
<dbReference type="RefSeq" id="WP_273688431.1">
    <property type="nucleotide sequence ID" value="NZ_CP117411.1"/>
</dbReference>
<gene>
    <name evidence="1" type="ORF">PQ455_01080</name>
</gene>
<dbReference type="Proteomes" id="UP001220395">
    <property type="component" value="Chromosome"/>
</dbReference>
<name>A0ABY7TM71_9SPHN</name>
<dbReference type="PROSITE" id="PS51318">
    <property type="entry name" value="TAT"/>
    <property type="match status" value="1"/>
</dbReference>
<reference evidence="1 2" key="1">
    <citation type="submission" date="2023-02" db="EMBL/GenBank/DDBJ databases">
        <title>Genome sequence of Sphingomonas naphthae.</title>
        <authorList>
            <person name="Kim S."/>
            <person name="Heo J."/>
            <person name="Kwon S.-W."/>
        </authorList>
    </citation>
    <scope>NUCLEOTIDE SEQUENCE [LARGE SCALE GENOMIC DNA]</scope>
    <source>
        <strain evidence="1 2">KACC 18716</strain>
    </source>
</reference>
<evidence type="ECO:0000313" key="1">
    <source>
        <dbReference type="EMBL" id="WCT73856.1"/>
    </source>
</evidence>
<dbReference type="EMBL" id="CP117411">
    <property type="protein sequence ID" value="WCT73856.1"/>
    <property type="molecule type" value="Genomic_DNA"/>
</dbReference>
<proteinExistence type="predicted"/>
<evidence type="ECO:0000313" key="2">
    <source>
        <dbReference type="Proteomes" id="UP001220395"/>
    </source>
</evidence>
<organism evidence="1 2">
    <name type="scientific">Sphingomonas naphthae</name>
    <dbReference type="NCBI Taxonomy" id="1813468"/>
    <lineage>
        <taxon>Bacteria</taxon>
        <taxon>Pseudomonadati</taxon>
        <taxon>Pseudomonadota</taxon>
        <taxon>Alphaproteobacteria</taxon>
        <taxon>Sphingomonadales</taxon>
        <taxon>Sphingomonadaceae</taxon>
        <taxon>Sphingomonas</taxon>
    </lineage>
</organism>